<dbReference type="SUPFAM" id="SSF81383">
    <property type="entry name" value="F-box domain"/>
    <property type="match status" value="1"/>
</dbReference>
<dbReference type="OrthoDB" id="6705608at2759"/>
<evidence type="ECO:0000313" key="3">
    <source>
        <dbReference type="RefSeq" id="XP_030749569.1"/>
    </source>
</evidence>
<name>A0A6J2XFR3_SITOR</name>
<dbReference type="InParanoid" id="A0A6J2XFR3"/>
<organism evidence="2 3">
    <name type="scientific">Sitophilus oryzae</name>
    <name type="common">Rice weevil</name>
    <name type="synonym">Curculio oryzae</name>
    <dbReference type="NCBI Taxonomy" id="7048"/>
    <lineage>
        <taxon>Eukaryota</taxon>
        <taxon>Metazoa</taxon>
        <taxon>Ecdysozoa</taxon>
        <taxon>Arthropoda</taxon>
        <taxon>Hexapoda</taxon>
        <taxon>Insecta</taxon>
        <taxon>Pterygota</taxon>
        <taxon>Neoptera</taxon>
        <taxon>Endopterygota</taxon>
        <taxon>Coleoptera</taxon>
        <taxon>Polyphaga</taxon>
        <taxon>Cucujiformia</taxon>
        <taxon>Curculionidae</taxon>
        <taxon>Dryophthorinae</taxon>
        <taxon>Sitophilus</taxon>
    </lineage>
</organism>
<dbReference type="KEGG" id="soy:115877506"/>
<keyword evidence="2" id="KW-1185">Reference proteome</keyword>
<dbReference type="SMART" id="SM00256">
    <property type="entry name" value="FBOX"/>
    <property type="match status" value="1"/>
</dbReference>
<reference evidence="3" key="1">
    <citation type="submission" date="2025-08" db="UniProtKB">
        <authorList>
            <consortium name="RefSeq"/>
        </authorList>
    </citation>
    <scope>IDENTIFICATION</scope>
    <source>
        <tissue evidence="3">Gonads</tissue>
    </source>
</reference>
<dbReference type="Proteomes" id="UP000504635">
    <property type="component" value="Unplaced"/>
</dbReference>
<protein>
    <submittedName>
        <fullName evidence="3">Uncharacterized protein LOC115877506 isoform X1</fullName>
    </submittedName>
</protein>
<dbReference type="InterPro" id="IPR036047">
    <property type="entry name" value="F-box-like_dom_sf"/>
</dbReference>
<dbReference type="InterPro" id="IPR001810">
    <property type="entry name" value="F-box_dom"/>
</dbReference>
<dbReference type="PROSITE" id="PS50181">
    <property type="entry name" value="FBOX"/>
    <property type="match status" value="1"/>
</dbReference>
<dbReference type="SUPFAM" id="SSF52047">
    <property type="entry name" value="RNI-like"/>
    <property type="match status" value="1"/>
</dbReference>
<dbReference type="RefSeq" id="XP_030749569.1">
    <property type="nucleotide sequence ID" value="XM_030893709.1"/>
</dbReference>
<sequence>MIHLPIEIWSKIFKNLSATDLINFCEAFKELEYLLTDKSIVKKFDVQGNYRFVEVDFVKFIKEKVQYDHIRSLNINNLYWVPLKDLRSLLSLLTKLEELFALETNLSLREKDVKLYGNLRVLAVCASVNDCNIDINLVKVHMFLLKRFCLKVTSRRGNITNLYRIFKELFALRELWIEDLTERPSELINYDMIVYKLQFLNKLVIKSKISIPFLDYKPVGMAKIFESRRFKSIVIIYVKCPQDKIVHLKNISIFDPFETQLEIAWDVLRRFYCEMPYDVKAAEKIYMTRNVKDAQFEELNFCHNKCFCNINFITATWDFLKAPNSRNLKKLCIKSCVLQRKPPPTKDHVVENLERIYPFQDIVENCSKLEELEIMSCSSNDNDSSTERSEVTFCNVTIADCYMLINQLVNLERLTVEVPIFVNGNFLIKVIQNCKKLKYLKVLSCGTNEMLNRNLSLALKDAKYLEDFSIESEQINLESLLEGLNEINSCKLRRIYVNCKHEDTRFQTELETLLKKNPQLILVALAIQIEQTTKKMLIRKILKEFCDNKAKYYYLYPTSESMSHVSLQHVHKDILQFNTNVSIVDLADFR</sequence>
<gene>
    <name evidence="3" type="primary">LOC115877506</name>
</gene>
<proteinExistence type="predicted"/>
<dbReference type="Gene3D" id="3.80.10.10">
    <property type="entry name" value="Ribonuclease Inhibitor"/>
    <property type="match status" value="1"/>
</dbReference>
<evidence type="ECO:0000313" key="2">
    <source>
        <dbReference type="Proteomes" id="UP000504635"/>
    </source>
</evidence>
<accession>A0A6J2XFR3</accession>
<feature type="domain" description="F-box" evidence="1">
    <location>
        <begin position="1"/>
        <end position="44"/>
    </location>
</feature>
<evidence type="ECO:0000259" key="1">
    <source>
        <dbReference type="PROSITE" id="PS50181"/>
    </source>
</evidence>
<dbReference type="GeneID" id="115877506"/>
<dbReference type="InterPro" id="IPR032675">
    <property type="entry name" value="LRR_dom_sf"/>
</dbReference>
<dbReference type="AlphaFoldDB" id="A0A6J2XFR3"/>